<dbReference type="OrthoDB" id="1937564at2759"/>
<gene>
    <name evidence="3" type="primary">LOC105037520</name>
</gene>
<name>A0A6I9QLL6_ELAGV</name>
<organism evidence="2 3">
    <name type="scientific">Elaeis guineensis var. tenera</name>
    <name type="common">Oil palm</name>
    <dbReference type="NCBI Taxonomy" id="51953"/>
    <lineage>
        <taxon>Eukaryota</taxon>
        <taxon>Viridiplantae</taxon>
        <taxon>Streptophyta</taxon>
        <taxon>Embryophyta</taxon>
        <taxon>Tracheophyta</taxon>
        <taxon>Spermatophyta</taxon>
        <taxon>Magnoliopsida</taxon>
        <taxon>Liliopsida</taxon>
        <taxon>Arecaceae</taxon>
        <taxon>Arecoideae</taxon>
        <taxon>Cocoseae</taxon>
        <taxon>Elaeidinae</taxon>
        <taxon>Elaeis</taxon>
    </lineage>
</organism>
<dbReference type="PANTHER" id="PTHR44586:SF25">
    <property type="entry name" value="(WILD MALAYSIAN BANANA) HYPOTHETICAL PROTEIN"/>
    <property type="match status" value="1"/>
</dbReference>
<reference evidence="3" key="1">
    <citation type="submission" date="2025-08" db="UniProtKB">
        <authorList>
            <consortium name="RefSeq"/>
        </authorList>
    </citation>
    <scope>IDENTIFICATION</scope>
</reference>
<proteinExistence type="predicted"/>
<sequence>MLSNSTRDPDTRRFFSHLDQKMYKIHLSEIHGRLCIGSSEGWLITVDELSELHALNPLTRASLALPSVATFFDIAGIVRDSDSRITDYVIGYDNLGEVPYEVEHMRSYYYLKAILDHSSAAVAVIHGEFNDLSFAHAPTTSSADLLGHHLSQGAGGWIYLMLGLCQDIWAANCMQILNGYRNEKAL</sequence>
<protein>
    <submittedName>
        <fullName evidence="3">Uncharacterized protein LOC105037520</fullName>
    </submittedName>
</protein>
<dbReference type="PANTHER" id="PTHR44586">
    <property type="entry name" value="F-BOX DOMAIN CONTAINING PROTEIN, EXPRESSED"/>
    <property type="match status" value="1"/>
</dbReference>
<accession>A0A6I9QLL6</accession>
<evidence type="ECO:0000313" key="3">
    <source>
        <dbReference type="RefSeq" id="XP_010911476.1"/>
    </source>
</evidence>
<keyword evidence="2" id="KW-1185">Reference proteome</keyword>
<evidence type="ECO:0000313" key="2">
    <source>
        <dbReference type="Proteomes" id="UP000504607"/>
    </source>
</evidence>
<dbReference type="AlphaFoldDB" id="A0A6I9QLL6"/>
<feature type="domain" description="KIB1-4 beta-propeller" evidence="1">
    <location>
        <begin position="14"/>
        <end position="137"/>
    </location>
</feature>
<dbReference type="Pfam" id="PF03478">
    <property type="entry name" value="Beta-prop_KIB1-4"/>
    <property type="match status" value="1"/>
</dbReference>
<dbReference type="Proteomes" id="UP000504607">
    <property type="component" value="Unplaced"/>
</dbReference>
<dbReference type="InterPro" id="IPR005174">
    <property type="entry name" value="KIB1-4_b-propeller"/>
</dbReference>
<evidence type="ECO:0000259" key="1">
    <source>
        <dbReference type="Pfam" id="PF03478"/>
    </source>
</evidence>
<dbReference type="InParanoid" id="A0A6I9QLL6"/>
<dbReference type="RefSeq" id="XP_010911476.1">
    <property type="nucleotide sequence ID" value="XM_010913174.1"/>
</dbReference>